<dbReference type="Proteomes" id="UP000886885">
    <property type="component" value="Chromosome 3A"/>
</dbReference>
<organism evidence="3 4">
    <name type="scientific">Populus tomentosa</name>
    <name type="common">Chinese white poplar</name>
    <dbReference type="NCBI Taxonomy" id="118781"/>
    <lineage>
        <taxon>Eukaryota</taxon>
        <taxon>Viridiplantae</taxon>
        <taxon>Streptophyta</taxon>
        <taxon>Embryophyta</taxon>
        <taxon>Tracheophyta</taxon>
        <taxon>Spermatophyta</taxon>
        <taxon>Magnoliopsida</taxon>
        <taxon>eudicotyledons</taxon>
        <taxon>Gunneridae</taxon>
        <taxon>Pentapetalae</taxon>
        <taxon>rosids</taxon>
        <taxon>fabids</taxon>
        <taxon>Malpighiales</taxon>
        <taxon>Salicaceae</taxon>
        <taxon>Saliceae</taxon>
        <taxon>Populus</taxon>
    </lineage>
</organism>
<dbReference type="OrthoDB" id="646980at2759"/>
<reference evidence="3" key="1">
    <citation type="journal article" date="2020" name="bioRxiv">
        <title>Hybrid origin of Populus tomentosa Carr. identified through genome sequencing and phylogenomic analysis.</title>
        <authorList>
            <person name="An X."/>
            <person name="Gao K."/>
            <person name="Chen Z."/>
            <person name="Li J."/>
            <person name="Yang X."/>
            <person name="Yang X."/>
            <person name="Zhou J."/>
            <person name="Guo T."/>
            <person name="Zhao T."/>
            <person name="Huang S."/>
            <person name="Miao D."/>
            <person name="Khan W.U."/>
            <person name="Rao P."/>
            <person name="Ye M."/>
            <person name="Lei B."/>
            <person name="Liao W."/>
            <person name="Wang J."/>
            <person name="Ji L."/>
            <person name="Li Y."/>
            <person name="Guo B."/>
            <person name="Mustafa N.S."/>
            <person name="Li S."/>
            <person name="Yun Q."/>
            <person name="Keller S.R."/>
            <person name="Mao J."/>
            <person name="Zhang R."/>
            <person name="Strauss S.H."/>
        </authorList>
    </citation>
    <scope>NUCLEOTIDE SEQUENCE</scope>
    <source>
        <strain evidence="3">GM15</strain>
        <tissue evidence="3">Leaf</tissue>
    </source>
</reference>
<feature type="region of interest" description="Disordered" evidence="1">
    <location>
        <begin position="165"/>
        <end position="195"/>
    </location>
</feature>
<evidence type="ECO:0000259" key="2">
    <source>
        <dbReference type="PROSITE" id="PS50172"/>
    </source>
</evidence>
<dbReference type="GO" id="GO:0000077">
    <property type="term" value="P:DNA damage checkpoint signaling"/>
    <property type="evidence" value="ECO:0007669"/>
    <property type="project" value="TreeGrafter"/>
</dbReference>
<dbReference type="GO" id="GO:0045944">
    <property type="term" value="P:positive regulation of transcription by RNA polymerase II"/>
    <property type="evidence" value="ECO:0007669"/>
    <property type="project" value="TreeGrafter"/>
</dbReference>
<dbReference type="GO" id="GO:0005634">
    <property type="term" value="C:nucleus"/>
    <property type="evidence" value="ECO:0007669"/>
    <property type="project" value="TreeGrafter"/>
</dbReference>
<feature type="compositionally biased region" description="Basic and acidic residues" evidence="1">
    <location>
        <begin position="839"/>
        <end position="854"/>
    </location>
</feature>
<proteinExistence type="predicted"/>
<dbReference type="InterPro" id="IPR047252">
    <property type="entry name" value="TP53BP1-like"/>
</dbReference>
<dbReference type="AlphaFoldDB" id="A0A8X8A5F7"/>
<dbReference type="PANTHER" id="PTHR15321">
    <property type="entry name" value="TUMOR SUPPRESSOR P53-BINDING PROTEIN 1"/>
    <property type="match status" value="1"/>
</dbReference>
<comment type="caution">
    <text evidence="3">The sequence shown here is derived from an EMBL/GenBank/DDBJ whole genome shotgun (WGS) entry which is preliminary data.</text>
</comment>
<dbReference type="EMBL" id="JAAWWB010000005">
    <property type="protein sequence ID" value="KAG6783298.1"/>
    <property type="molecule type" value="Genomic_DNA"/>
</dbReference>
<dbReference type="SMART" id="SM00292">
    <property type="entry name" value="BRCT"/>
    <property type="match status" value="1"/>
</dbReference>
<dbReference type="PROSITE" id="PS50172">
    <property type="entry name" value="BRCT"/>
    <property type="match status" value="2"/>
</dbReference>
<gene>
    <name evidence="3" type="ORF">POTOM_012743</name>
</gene>
<dbReference type="GO" id="GO:0042393">
    <property type="term" value="F:histone binding"/>
    <property type="evidence" value="ECO:0007669"/>
    <property type="project" value="TreeGrafter"/>
</dbReference>
<feature type="region of interest" description="Disordered" evidence="1">
    <location>
        <begin position="839"/>
        <end position="863"/>
    </location>
</feature>
<dbReference type="PANTHER" id="PTHR15321:SF3">
    <property type="entry name" value="TP53-BINDING PROTEIN 1"/>
    <property type="match status" value="1"/>
</dbReference>
<accession>A0A8X8A5F7</accession>
<feature type="compositionally biased region" description="Low complexity" evidence="1">
    <location>
        <begin position="25"/>
        <end position="41"/>
    </location>
</feature>
<dbReference type="InterPro" id="IPR001357">
    <property type="entry name" value="BRCT_dom"/>
</dbReference>
<sequence length="1167" mass="130384">MASLGFRPPQFSEDLAWLPPWLQHPQSESPSPSPSPEAEANQEFNGLINNGKDVEILSIEEQGRNYYYNDFHLFLSSGEDNNTQYSITPSPGNLLHLRLRLSSDSDLHFSQSQLLYGNERLHDSSKALPLKQVETSGGVGEAIQLKTDSVGGGVIPSLTSAPISIENADPRDFTSNSDSGRQYEERKGQNASSMMHDSRLISIPTTAENAGLQSATNYKDRGCQHEEKCNVICIKDADISDAVELSISASEALVIHKFMKTGSSSEALTKQAILEAALRIKQARLESSEDAFGCPSDEADEIDFLSDLDDSIMEDAYLDVGLSFSAHGDEHLRDLDVSQVEDTPVLENQHLEKGSEQVQLLPQQNNADDDSDFGSNLSDAACLGDHILPQPAEKLSESSSGAKVKNFSFYPFPSEEKWDMESFSTVHLLSPFLCLLFVQIDFAMENPSFQPPVDVNSFHACSAEKAEGAHKVHYLIADRFKSRWFGDWAVEEGDASAKLKQNSPKSIPKFFVGETSFLSESADVAPDENSFVQKHETRSNIGSQSSIPFEALHDKQDVISSDLSLVDPLCSVVPCSISIENAISPSVQNNRKVDAENCFNPKTDTSTENFQKTSHLKAEPVFMDTQTVPIIMGKCSNAPVRRRVASLRTYSTLSPNCDAVLEREGPCHNGRYSSGHIRNLLASHQEMGCIRLSDQRNSKGILPFKSVFESTDCRDNEENQDVVRNLVAEITCQKRSHDQPTKDRTEMKVKPSVQRRSPLILNRRTRCRPQASELFAHNLTGEISPEQAVGQENIIKLHPSKNAKKIKLKWENSFGARNPVRKRVCFSEVEVDHYQNKDLRKPPTLHRNADEKKNNGNTCSEVHPQDVKSSFTGQIKDAKRLIFHGLEFLLTGFSHKKEKEIIEIIQVYGGMILLDIPPVPNSRLKRVSRSNLRHLPVVICSKKLQTTKFLYGCAVNALILKLKWLTDSVAAGSVVSPDKYMIISNQAYLKCTRIGKSVCCNHQKHIFDRVGIVLHGKHRFCTKLTVIVKHARGQVFKTLQSLVESLESEKISMGAIVTENETRELRHLRYCASERKIPMMPASWIAKSLHLGKLLPFRDDEVTPSVIEEPKCTTSMDWSLFRMEHIRNITALPHPAKFRLDSKADWWTSSSTIAYLMNLVGHISTLK</sequence>
<evidence type="ECO:0000256" key="1">
    <source>
        <dbReference type="SAM" id="MobiDB-lite"/>
    </source>
</evidence>
<keyword evidence="4" id="KW-1185">Reference proteome</keyword>
<evidence type="ECO:0000313" key="3">
    <source>
        <dbReference type="EMBL" id="KAG6783298.1"/>
    </source>
</evidence>
<feature type="domain" description="BRCT" evidence="2">
    <location>
        <begin position="878"/>
        <end position="982"/>
    </location>
</feature>
<feature type="region of interest" description="Disordered" evidence="1">
    <location>
        <begin position="21"/>
        <end position="41"/>
    </location>
</feature>
<protein>
    <recommendedName>
        <fullName evidence="2">BRCT domain-containing protein</fullName>
    </recommendedName>
</protein>
<evidence type="ECO:0000313" key="4">
    <source>
        <dbReference type="Proteomes" id="UP000886885"/>
    </source>
</evidence>
<dbReference type="FunFam" id="3.40.50.10190:FF:000081">
    <property type="entry name" value="BRCA1 C Terminus domain containing protein expressed"/>
    <property type="match status" value="1"/>
</dbReference>
<name>A0A8X8A5F7_POPTO</name>
<feature type="domain" description="BRCT" evidence="2">
    <location>
        <begin position="1002"/>
        <end position="1102"/>
    </location>
</feature>